<evidence type="ECO:0000313" key="1">
    <source>
        <dbReference type="EMBL" id="KAG5967447.1"/>
    </source>
</evidence>
<dbReference type="PANTHER" id="PTHR39598">
    <property type="entry name" value="AUSTINOL SYNTHESIS PROTEIN F-RELATED"/>
    <property type="match status" value="1"/>
</dbReference>
<gene>
    <name evidence="1" type="ORF">E4U56_000857</name>
</gene>
<dbReference type="EMBL" id="SRPS01000120">
    <property type="protein sequence ID" value="KAG5967447.1"/>
    <property type="molecule type" value="Genomic_DNA"/>
</dbReference>
<dbReference type="AlphaFoldDB" id="A0A9P7MS39"/>
<dbReference type="SUPFAM" id="SSF54427">
    <property type="entry name" value="NTF2-like"/>
    <property type="match status" value="1"/>
</dbReference>
<dbReference type="Proteomes" id="UP000784919">
    <property type="component" value="Unassembled WGS sequence"/>
</dbReference>
<dbReference type="InterPro" id="IPR050977">
    <property type="entry name" value="Fungal_Meroterpenoid_Isomerase"/>
</dbReference>
<evidence type="ECO:0008006" key="3">
    <source>
        <dbReference type="Google" id="ProtNLM"/>
    </source>
</evidence>
<accession>A0A9P7MS39</accession>
<dbReference type="PANTHER" id="PTHR39598:SF1">
    <property type="entry name" value="AUSTINOID BIOSYNTHESIS CLUSTERS PROTEIN F-RELATED"/>
    <property type="match status" value="1"/>
</dbReference>
<reference evidence="1" key="1">
    <citation type="journal article" date="2020" name="bioRxiv">
        <title>Whole genome comparisons of ergot fungi reveals the divergence and evolution of species within the genus Claviceps are the result of varying mechanisms driving genome evolution and host range expansion.</title>
        <authorList>
            <person name="Wyka S.A."/>
            <person name="Mondo S.J."/>
            <person name="Liu M."/>
            <person name="Dettman J."/>
            <person name="Nalam V."/>
            <person name="Broders K.D."/>
        </authorList>
    </citation>
    <scope>NUCLEOTIDE SEQUENCE</scope>
    <source>
        <strain evidence="1">CCC 1102</strain>
    </source>
</reference>
<organism evidence="1 2">
    <name type="scientific">Claviceps arundinis</name>
    <dbReference type="NCBI Taxonomy" id="1623583"/>
    <lineage>
        <taxon>Eukaryota</taxon>
        <taxon>Fungi</taxon>
        <taxon>Dikarya</taxon>
        <taxon>Ascomycota</taxon>
        <taxon>Pezizomycotina</taxon>
        <taxon>Sordariomycetes</taxon>
        <taxon>Hypocreomycetidae</taxon>
        <taxon>Hypocreales</taxon>
        <taxon>Clavicipitaceae</taxon>
        <taxon>Claviceps</taxon>
    </lineage>
</organism>
<proteinExistence type="predicted"/>
<name>A0A9P7MS39_9HYPO</name>
<dbReference type="InterPro" id="IPR032710">
    <property type="entry name" value="NTF2-like_dom_sf"/>
</dbReference>
<dbReference type="Gene3D" id="3.10.450.50">
    <property type="match status" value="1"/>
</dbReference>
<sequence>MSPPAEIQADTLKRFIAGWGGWTMESFFATLSDDFTQKPLPLSCGEPARGREQLYPLLSSLMTMMTNFKLTIHNTIHDPSNNTAVVYAVADGDTPFGPYHNEQAVFLWFNSKGDKVDRIEELFDTAFMAEFKPKFKKWALENPGAAAGRPPCANPNA</sequence>
<evidence type="ECO:0000313" key="2">
    <source>
        <dbReference type="Proteomes" id="UP000784919"/>
    </source>
</evidence>
<dbReference type="OrthoDB" id="3758478at2759"/>
<protein>
    <recommendedName>
        <fullName evidence="3">SnoaL-like domain-containing protein</fullName>
    </recommendedName>
</protein>
<comment type="caution">
    <text evidence="1">The sequence shown here is derived from an EMBL/GenBank/DDBJ whole genome shotgun (WGS) entry which is preliminary data.</text>
</comment>